<feature type="compositionally biased region" description="Polar residues" evidence="1">
    <location>
        <begin position="11"/>
        <end position="25"/>
    </location>
</feature>
<dbReference type="Gramene" id="mRNA:HanXRQr2_Chr16g0771551">
    <property type="protein sequence ID" value="CDS:HanXRQr2_Chr16g0771551.1"/>
    <property type="gene ID" value="HanXRQr2_Chr16g0771551"/>
</dbReference>
<feature type="transmembrane region" description="Helical" evidence="2">
    <location>
        <begin position="155"/>
        <end position="182"/>
    </location>
</feature>
<dbReference type="AlphaFoldDB" id="A0A9K3GZX4"/>
<accession>A0A9K3GZX4</accession>
<evidence type="ECO:0000313" key="3">
    <source>
        <dbReference type="EMBL" id="KAF5761980.1"/>
    </source>
</evidence>
<keyword evidence="4" id="KW-1185">Reference proteome</keyword>
<protein>
    <submittedName>
        <fullName evidence="3">Uncharacterized protein</fullName>
    </submittedName>
</protein>
<keyword evidence="2" id="KW-0472">Membrane</keyword>
<dbReference type="EMBL" id="MNCJ02000331">
    <property type="protein sequence ID" value="KAF5761980.1"/>
    <property type="molecule type" value="Genomic_DNA"/>
</dbReference>
<feature type="transmembrane region" description="Helical" evidence="2">
    <location>
        <begin position="188"/>
        <end position="214"/>
    </location>
</feature>
<proteinExistence type="predicted"/>
<reference evidence="3" key="1">
    <citation type="journal article" date="2017" name="Nature">
        <title>The sunflower genome provides insights into oil metabolism, flowering and Asterid evolution.</title>
        <authorList>
            <person name="Badouin H."/>
            <person name="Gouzy J."/>
            <person name="Grassa C.J."/>
            <person name="Murat F."/>
            <person name="Staton S.E."/>
            <person name="Cottret L."/>
            <person name="Lelandais-Briere C."/>
            <person name="Owens G.L."/>
            <person name="Carrere S."/>
            <person name="Mayjonade B."/>
            <person name="Legrand L."/>
            <person name="Gill N."/>
            <person name="Kane N.C."/>
            <person name="Bowers J.E."/>
            <person name="Hubner S."/>
            <person name="Bellec A."/>
            <person name="Berard A."/>
            <person name="Berges H."/>
            <person name="Blanchet N."/>
            <person name="Boniface M.C."/>
            <person name="Brunel D."/>
            <person name="Catrice O."/>
            <person name="Chaidir N."/>
            <person name="Claudel C."/>
            <person name="Donnadieu C."/>
            <person name="Faraut T."/>
            <person name="Fievet G."/>
            <person name="Helmstetter N."/>
            <person name="King M."/>
            <person name="Knapp S.J."/>
            <person name="Lai Z."/>
            <person name="Le Paslier M.C."/>
            <person name="Lippi Y."/>
            <person name="Lorenzon L."/>
            <person name="Mandel J.R."/>
            <person name="Marage G."/>
            <person name="Marchand G."/>
            <person name="Marquand E."/>
            <person name="Bret-Mestries E."/>
            <person name="Morien E."/>
            <person name="Nambeesan S."/>
            <person name="Nguyen T."/>
            <person name="Pegot-Espagnet P."/>
            <person name="Pouilly N."/>
            <person name="Raftis F."/>
            <person name="Sallet E."/>
            <person name="Schiex T."/>
            <person name="Thomas J."/>
            <person name="Vandecasteele C."/>
            <person name="Vares D."/>
            <person name="Vear F."/>
            <person name="Vautrin S."/>
            <person name="Crespi M."/>
            <person name="Mangin B."/>
            <person name="Burke J.M."/>
            <person name="Salse J."/>
            <person name="Munos S."/>
            <person name="Vincourt P."/>
            <person name="Rieseberg L.H."/>
            <person name="Langlade N.B."/>
        </authorList>
    </citation>
    <scope>NUCLEOTIDE SEQUENCE</scope>
    <source>
        <tissue evidence="3">Leaves</tissue>
    </source>
</reference>
<sequence>MHPFNRGFIPSRSSADPNQSGNPTRPVSPVPTRLNLFGSGFLDYNQQNPGFMNLLNQPLSWDPNLYGWNPNQNTDGMGSSQAFGSAQAFGSPLDEPNVVPETQPEVAETQKGKGKRPHKKKAETTTRTKKDVISWESDEEYALTRAWIDVSEDPIIGIFLNSFIFFCFSVFFLFFRFFLFFFSVFFPAFLFFAFFYLFPVFIYFSVYIFCFYLFSVF</sequence>
<evidence type="ECO:0000256" key="1">
    <source>
        <dbReference type="SAM" id="MobiDB-lite"/>
    </source>
</evidence>
<feature type="compositionally biased region" description="Basic residues" evidence="1">
    <location>
        <begin position="112"/>
        <end position="121"/>
    </location>
</feature>
<feature type="region of interest" description="Disordered" evidence="1">
    <location>
        <begin position="95"/>
        <end position="125"/>
    </location>
</feature>
<organism evidence="3 4">
    <name type="scientific">Helianthus annuus</name>
    <name type="common">Common sunflower</name>
    <dbReference type="NCBI Taxonomy" id="4232"/>
    <lineage>
        <taxon>Eukaryota</taxon>
        <taxon>Viridiplantae</taxon>
        <taxon>Streptophyta</taxon>
        <taxon>Embryophyta</taxon>
        <taxon>Tracheophyta</taxon>
        <taxon>Spermatophyta</taxon>
        <taxon>Magnoliopsida</taxon>
        <taxon>eudicotyledons</taxon>
        <taxon>Gunneridae</taxon>
        <taxon>Pentapetalae</taxon>
        <taxon>asterids</taxon>
        <taxon>campanulids</taxon>
        <taxon>Asterales</taxon>
        <taxon>Asteraceae</taxon>
        <taxon>Asteroideae</taxon>
        <taxon>Heliantheae alliance</taxon>
        <taxon>Heliantheae</taxon>
        <taxon>Helianthus</taxon>
    </lineage>
</organism>
<gene>
    <name evidence="3" type="ORF">HanXRQr2_Chr16g0771551</name>
</gene>
<dbReference type="Proteomes" id="UP000215914">
    <property type="component" value="Unassembled WGS sequence"/>
</dbReference>
<keyword evidence="2" id="KW-0812">Transmembrane</keyword>
<name>A0A9K3GZX4_HELAN</name>
<feature type="region of interest" description="Disordered" evidence="1">
    <location>
        <begin position="1"/>
        <end position="32"/>
    </location>
</feature>
<evidence type="ECO:0000313" key="4">
    <source>
        <dbReference type="Proteomes" id="UP000215914"/>
    </source>
</evidence>
<comment type="caution">
    <text evidence="3">The sequence shown here is derived from an EMBL/GenBank/DDBJ whole genome shotgun (WGS) entry which is preliminary data.</text>
</comment>
<keyword evidence="2" id="KW-1133">Transmembrane helix</keyword>
<evidence type="ECO:0000256" key="2">
    <source>
        <dbReference type="SAM" id="Phobius"/>
    </source>
</evidence>
<reference evidence="3" key="2">
    <citation type="submission" date="2020-06" db="EMBL/GenBank/DDBJ databases">
        <title>Helianthus annuus Genome sequencing and assembly Release 2.</title>
        <authorList>
            <person name="Gouzy J."/>
            <person name="Langlade N."/>
            <person name="Munos S."/>
        </authorList>
    </citation>
    <scope>NUCLEOTIDE SEQUENCE</scope>
    <source>
        <tissue evidence="3">Leaves</tissue>
    </source>
</reference>